<dbReference type="GO" id="GO:0005525">
    <property type="term" value="F:GTP binding"/>
    <property type="evidence" value="ECO:0007669"/>
    <property type="project" value="UniProtKB-UniRule"/>
</dbReference>
<name>A0A1I2HL89_9GAMM</name>
<dbReference type="InterPro" id="IPR024757">
    <property type="entry name" value="FtsZ_C"/>
</dbReference>
<feature type="binding site" evidence="8">
    <location>
        <position position="139"/>
    </location>
    <ligand>
        <name>GTP</name>
        <dbReference type="ChEBI" id="CHEBI:37565"/>
    </ligand>
</feature>
<dbReference type="InterPro" id="IPR036525">
    <property type="entry name" value="Tubulin/FtsZ_GTPase_sf"/>
</dbReference>
<dbReference type="InterPro" id="IPR018316">
    <property type="entry name" value="Tubulin/FtsZ_2-layer-sand-dom"/>
</dbReference>
<dbReference type="Proteomes" id="UP000199477">
    <property type="component" value="Unassembled WGS sequence"/>
</dbReference>
<dbReference type="AlphaFoldDB" id="A0A1I2HL89"/>
<keyword evidence="2 8" id="KW-0963">Cytoplasm</keyword>
<evidence type="ECO:0000313" key="13">
    <source>
        <dbReference type="EMBL" id="SFF30288.1"/>
    </source>
</evidence>
<evidence type="ECO:0000256" key="7">
    <source>
        <dbReference type="ARBA" id="ARBA00023306"/>
    </source>
</evidence>
<feature type="binding site" evidence="8">
    <location>
        <begin position="108"/>
        <end position="110"/>
    </location>
    <ligand>
        <name>GTP</name>
        <dbReference type="ChEBI" id="CHEBI:37565"/>
    </ligand>
</feature>
<dbReference type="PROSITE" id="PS01135">
    <property type="entry name" value="FTSZ_2"/>
    <property type="match status" value="1"/>
</dbReference>
<evidence type="ECO:0000256" key="6">
    <source>
        <dbReference type="ARBA" id="ARBA00023210"/>
    </source>
</evidence>
<dbReference type="EMBL" id="FONH01000012">
    <property type="protein sequence ID" value="SFF30288.1"/>
    <property type="molecule type" value="Genomic_DNA"/>
</dbReference>
<comment type="similarity">
    <text evidence="1 8 10">Belongs to the FtsZ family.</text>
</comment>
<dbReference type="PRINTS" id="PR00423">
    <property type="entry name" value="CELLDVISFTSZ"/>
</dbReference>
<evidence type="ECO:0000313" key="14">
    <source>
        <dbReference type="Proteomes" id="UP000199477"/>
    </source>
</evidence>
<dbReference type="GO" id="GO:0005737">
    <property type="term" value="C:cytoplasm"/>
    <property type="evidence" value="ECO:0007669"/>
    <property type="project" value="UniProtKB-SubCell"/>
</dbReference>
<dbReference type="GO" id="GO:0032153">
    <property type="term" value="C:cell division site"/>
    <property type="evidence" value="ECO:0007669"/>
    <property type="project" value="UniProtKB-UniRule"/>
</dbReference>
<protein>
    <recommendedName>
        <fullName evidence="8 9">Cell division protein FtsZ</fullName>
    </recommendedName>
</protein>
<dbReference type="InterPro" id="IPR008280">
    <property type="entry name" value="Tub_FtsZ_C"/>
</dbReference>
<dbReference type="FunFam" id="3.40.50.1440:FF:000023">
    <property type="entry name" value="Cell division protein FtsZ"/>
    <property type="match status" value="1"/>
</dbReference>
<dbReference type="RefSeq" id="WP_026633717.1">
    <property type="nucleotide sequence ID" value="NZ_FONH01000012.1"/>
</dbReference>
<dbReference type="SUPFAM" id="SSF52490">
    <property type="entry name" value="Tubulin nucleotide-binding domain-like"/>
    <property type="match status" value="1"/>
</dbReference>
<evidence type="ECO:0000256" key="5">
    <source>
        <dbReference type="ARBA" id="ARBA00023134"/>
    </source>
</evidence>
<dbReference type="HAMAP" id="MF_00909">
    <property type="entry name" value="FtsZ"/>
    <property type="match status" value="1"/>
</dbReference>
<feature type="domain" description="Tubulin/FtsZ GTPase" evidence="11">
    <location>
        <begin position="13"/>
        <end position="205"/>
    </location>
</feature>
<organism evidence="13 14">
    <name type="scientific">Dyella marensis</name>
    <dbReference type="NCBI Taxonomy" id="500610"/>
    <lineage>
        <taxon>Bacteria</taxon>
        <taxon>Pseudomonadati</taxon>
        <taxon>Pseudomonadota</taxon>
        <taxon>Gammaproteobacteria</taxon>
        <taxon>Lysobacterales</taxon>
        <taxon>Rhodanobacteraceae</taxon>
        <taxon>Dyella</taxon>
    </lineage>
</organism>
<dbReference type="NCBIfam" id="TIGR00065">
    <property type="entry name" value="ftsZ"/>
    <property type="match status" value="1"/>
</dbReference>
<evidence type="ECO:0000256" key="9">
    <source>
        <dbReference type="NCBIfam" id="TIGR00065"/>
    </source>
</evidence>
<dbReference type="InterPro" id="IPR020805">
    <property type="entry name" value="Cell_div_FtsZ_CS"/>
</dbReference>
<dbReference type="InterPro" id="IPR000158">
    <property type="entry name" value="Cell_div_FtsZ"/>
</dbReference>
<dbReference type="Pfam" id="PF12327">
    <property type="entry name" value="FtsZ_C"/>
    <property type="match status" value="1"/>
</dbReference>
<feature type="binding site" evidence="8">
    <location>
        <position position="187"/>
    </location>
    <ligand>
        <name>GTP</name>
        <dbReference type="ChEBI" id="CHEBI:37565"/>
    </ligand>
</feature>
<evidence type="ECO:0000256" key="1">
    <source>
        <dbReference type="ARBA" id="ARBA00009690"/>
    </source>
</evidence>
<dbReference type="InterPro" id="IPR037103">
    <property type="entry name" value="Tubulin/FtsZ-like_C"/>
</dbReference>
<evidence type="ECO:0000256" key="4">
    <source>
        <dbReference type="ARBA" id="ARBA00022741"/>
    </source>
</evidence>
<dbReference type="InterPro" id="IPR003008">
    <property type="entry name" value="Tubulin_FtsZ_GTPase"/>
</dbReference>
<dbReference type="Gene3D" id="3.30.1330.20">
    <property type="entry name" value="Tubulin/FtsZ, C-terminal domain"/>
    <property type="match status" value="1"/>
</dbReference>
<proteinExistence type="inferred from homology"/>
<evidence type="ECO:0000256" key="8">
    <source>
        <dbReference type="HAMAP-Rule" id="MF_00909"/>
    </source>
</evidence>
<keyword evidence="4 8" id="KW-0547">Nucleotide-binding</keyword>
<dbReference type="Pfam" id="PF00091">
    <property type="entry name" value="Tubulin"/>
    <property type="match status" value="1"/>
</dbReference>
<dbReference type="GO" id="GO:0003924">
    <property type="term" value="F:GTPase activity"/>
    <property type="evidence" value="ECO:0007669"/>
    <property type="project" value="UniProtKB-UniRule"/>
</dbReference>
<dbReference type="Gene3D" id="3.40.50.1440">
    <property type="entry name" value="Tubulin/FtsZ, GTPase domain"/>
    <property type="match status" value="1"/>
</dbReference>
<keyword evidence="6 8" id="KW-0717">Septation</keyword>
<dbReference type="GO" id="GO:0000917">
    <property type="term" value="P:division septum assembly"/>
    <property type="evidence" value="ECO:0007669"/>
    <property type="project" value="UniProtKB-KW"/>
</dbReference>
<dbReference type="GO" id="GO:0051258">
    <property type="term" value="P:protein polymerization"/>
    <property type="evidence" value="ECO:0007669"/>
    <property type="project" value="UniProtKB-UniRule"/>
</dbReference>
<dbReference type="GO" id="GO:0043093">
    <property type="term" value="P:FtsZ-dependent cytokinesis"/>
    <property type="evidence" value="ECO:0007669"/>
    <property type="project" value="UniProtKB-UniRule"/>
</dbReference>
<evidence type="ECO:0000256" key="10">
    <source>
        <dbReference type="RuleBase" id="RU000631"/>
    </source>
</evidence>
<dbReference type="SMART" id="SM00865">
    <property type="entry name" value="Tubulin_C"/>
    <property type="match status" value="1"/>
</dbReference>
<comment type="function">
    <text evidence="8 10">Essential cell division protein that forms a contractile ring structure (Z ring) at the future cell division site. The regulation of the ring assembly controls the timing and the location of cell division. One of the functions of the FtsZ ring is to recruit other cell division proteins to the septum to produce a new cell wall between the dividing cells. Binds GTP and shows GTPase activity.</text>
</comment>
<evidence type="ECO:0000259" key="12">
    <source>
        <dbReference type="SMART" id="SM00865"/>
    </source>
</evidence>
<evidence type="ECO:0000259" key="11">
    <source>
        <dbReference type="SMART" id="SM00864"/>
    </source>
</evidence>
<keyword evidence="7 8" id="KW-0131">Cell cycle</keyword>
<evidence type="ECO:0000256" key="2">
    <source>
        <dbReference type="ARBA" id="ARBA00022490"/>
    </source>
</evidence>
<dbReference type="PANTHER" id="PTHR30314">
    <property type="entry name" value="CELL DIVISION PROTEIN FTSZ-RELATED"/>
    <property type="match status" value="1"/>
</dbReference>
<accession>A0A1I2HL89</accession>
<keyword evidence="5 8" id="KW-0342">GTP-binding</keyword>
<dbReference type="STRING" id="500610.SAMN02799615_03059"/>
<keyword evidence="14" id="KW-1185">Reference proteome</keyword>
<keyword evidence="3 8" id="KW-0132">Cell division</keyword>
<dbReference type="CDD" id="cd02201">
    <property type="entry name" value="FtsZ_type1"/>
    <property type="match status" value="1"/>
</dbReference>
<comment type="subcellular location">
    <subcellularLocation>
        <location evidence="8">Cytoplasm</location>
    </subcellularLocation>
    <text evidence="8">Assembles at midcell at the inner surface of the cytoplasmic membrane.</text>
</comment>
<feature type="binding site" evidence="8">
    <location>
        <position position="143"/>
    </location>
    <ligand>
        <name>GTP</name>
        <dbReference type="ChEBI" id="CHEBI:37565"/>
    </ligand>
</feature>
<dbReference type="SUPFAM" id="SSF55307">
    <property type="entry name" value="Tubulin C-terminal domain-like"/>
    <property type="match status" value="1"/>
</dbReference>
<dbReference type="SMART" id="SM00864">
    <property type="entry name" value="Tubulin"/>
    <property type="match status" value="1"/>
</dbReference>
<feature type="domain" description="Tubulin/FtsZ 2-layer sandwich" evidence="12">
    <location>
        <begin position="207"/>
        <end position="325"/>
    </location>
</feature>
<reference evidence="14" key="1">
    <citation type="submission" date="2016-10" db="EMBL/GenBank/DDBJ databases">
        <authorList>
            <person name="Varghese N."/>
            <person name="Submissions S."/>
        </authorList>
    </citation>
    <scope>NUCLEOTIDE SEQUENCE [LARGE SCALE GENOMIC DNA]</scope>
    <source>
        <strain evidence="14">UNC178MFTsu3.1</strain>
    </source>
</reference>
<dbReference type="InterPro" id="IPR045061">
    <property type="entry name" value="FtsZ/CetZ"/>
</dbReference>
<feature type="binding site" evidence="8">
    <location>
        <begin position="21"/>
        <end position="25"/>
    </location>
    <ligand>
        <name>GTP</name>
        <dbReference type="ChEBI" id="CHEBI:37565"/>
    </ligand>
</feature>
<dbReference type="PANTHER" id="PTHR30314:SF3">
    <property type="entry name" value="MITOCHONDRIAL DIVISION PROTEIN FSZA"/>
    <property type="match status" value="1"/>
</dbReference>
<gene>
    <name evidence="8" type="primary">ftsZ</name>
    <name evidence="13" type="ORF">SAMN02799615_03059</name>
</gene>
<sequence length="392" mass="41105">MFELVEKLAPNAVIKVIGVGGGGGNAVAHMLGANIEGVEFVVANTDSQAMKSCGSRTHLQLGANVTKGLGAGANPEVGRQAALEDRERIEEMLEGADMVFITAGMGGGTGTGAAPVVAQLAKEKGILTVAVVTKPFPFEGRRRMQVAMKGIEDLSQHVDSLITVPNEKLLSVLGREVTLLNAFKAANDVLLGAVQGIADLITAPGLINVDFADVRTVMSEMGMAMMGSGTARGDDRAQAAAEAAINNPLLEDVNLNGACGILVNVTAGPNLTMREFDEIGRVIHDFASEDATVVIGTSLDPEMQDDVRVTVVATGLNRAAAVRQPQRSQVTQQVEMRQRPRPVVLRTGTGNEVVDYAQPDVVASRGDAAPAKGADPSFDYLDIPAFLRRQAD</sequence>
<evidence type="ECO:0000256" key="3">
    <source>
        <dbReference type="ARBA" id="ARBA00022618"/>
    </source>
</evidence>
<comment type="subunit">
    <text evidence="8">Homodimer. Polymerizes to form a dynamic ring structure in a strictly GTP-dependent manner. Interacts directly with several other division proteins.</text>
</comment>